<dbReference type="EMBL" id="JAEKJZ010000006">
    <property type="protein sequence ID" value="MBN9673450.1"/>
    <property type="molecule type" value="Genomic_DNA"/>
</dbReference>
<sequence length="173" mass="18765">MPASRDDLMSFFAELGIDVSTVDHQPVFTVAESGELHDQIPGGHTKNLFVKDKKGRLFLIVALHDAEIDLKKVHQIIGAQGRVSFGNADLLMEVLGVEPGSVTPFSLINDREALRVTPVFDAAMMQHEILNYHPLKNDASTAIRAGDLLKFARACGHDPQVLAVSEEAKAAGL</sequence>
<dbReference type="RefSeq" id="WP_207143270.1">
    <property type="nucleotide sequence ID" value="NZ_JAEKJZ010000006.1"/>
</dbReference>
<dbReference type="CDD" id="cd04335">
    <property type="entry name" value="PrdX_deacylase"/>
    <property type="match status" value="1"/>
</dbReference>
<dbReference type="Proteomes" id="UP000664096">
    <property type="component" value="Unassembled WGS sequence"/>
</dbReference>
<name>A0A939EKQ3_9HYPH</name>
<dbReference type="InterPro" id="IPR007214">
    <property type="entry name" value="YbaK/aa-tRNA-synth-assoc-dom"/>
</dbReference>
<dbReference type="Pfam" id="PF04073">
    <property type="entry name" value="tRNA_edit"/>
    <property type="match status" value="1"/>
</dbReference>
<dbReference type="InterPro" id="IPR036754">
    <property type="entry name" value="YbaK/aa-tRNA-synt-asso_dom_sf"/>
</dbReference>
<evidence type="ECO:0000313" key="4">
    <source>
        <dbReference type="Proteomes" id="UP000664096"/>
    </source>
</evidence>
<protein>
    <submittedName>
        <fullName evidence="3">Prolyl-tRNA synthetase associated domain-containing protein</fullName>
    </submittedName>
</protein>
<evidence type="ECO:0000313" key="3">
    <source>
        <dbReference type="EMBL" id="MBN9673450.1"/>
    </source>
</evidence>
<organism evidence="3 4">
    <name type="scientific">Roseibium aggregatum</name>
    <dbReference type="NCBI Taxonomy" id="187304"/>
    <lineage>
        <taxon>Bacteria</taxon>
        <taxon>Pseudomonadati</taxon>
        <taxon>Pseudomonadota</taxon>
        <taxon>Alphaproteobacteria</taxon>
        <taxon>Hyphomicrobiales</taxon>
        <taxon>Stappiaceae</taxon>
        <taxon>Roseibium</taxon>
    </lineage>
</organism>
<dbReference type="AlphaFoldDB" id="A0A939EKQ3"/>
<dbReference type="FunFam" id="3.90.960.10:FF:000005">
    <property type="entry name" value="Putative prolyl-tRNA synthetase"/>
    <property type="match status" value="1"/>
</dbReference>
<comment type="similarity">
    <text evidence="1">Belongs to the PRORSD1 family.</text>
</comment>
<proteinExistence type="inferred from homology"/>
<dbReference type="PANTHER" id="PTHR31423:SF3">
    <property type="entry name" value="PROLYL-TRNA SYNTHETASE ASSOCIATED DOMAIN-CONTAINING PROTEIN 1-RELATED"/>
    <property type="match status" value="1"/>
</dbReference>
<dbReference type="PANTHER" id="PTHR31423">
    <property type="entry name" value="YBAK DOMAIN-CONTAINING PROTEIN"/>
    <property type="match status" value="1"/>
</dbReference>
<evidence type="ECO:0000256" key="1">
    <source>
        <dbReference type="ARBA" id="ARBA00010201"/>
    </source>
</evidence>
<reference evidence="3" key="1">
    <citation type="submission" date="2020-12" db="EMBL/GenBank/DDBJ databases">
        <title>Oil enriched cultivation method for isolating marine PHA-producing bacteria.</title>
        <authorList>
            <person name="Zheng W."/>
            <person name="Yu S."/>
            <person name="Huang Y."/>
        </authorList>
    </citation>
    <scope>NUCLEOTIDE SEQUENCE</scope>
    <source>
        <strain evidence="3">SY-2-12</strain>
    </source>
</reference>
<dbReference type="Gene3D" id="3.90.960.10">
    <property type="entry name" value="YbaK/aminoacyl-tRNA synthetase-associated domain"/>
    <property type="match status" value="1"/>
</dbReference>
<evidence type="ECO:0000259" key="2">
    <source>
        <dbReference type="Pfam" id="PF04073"/>
    </source>
</evidence>
<gene>
    <name evidence="3" type="ORF">JF539_24035</name>
</gene>
<feature type="domain" description="YbaK/aminoacyl-tRNA synthetase-associated" evidence="2">
    <location>
        <begin position="24"/>
        <end position="151"/>
    </location>
</feature>
<dbReference type="GO" id="GO:0002161">
    <property type="term" value="F:aminoacyl-tRNA deacylase activity"/>
    <property type="evidence" value="ECO:0007669"/>
    <property type="project" value="InterPro"/>
</dbReference>
<dbReference type="SUPFAM" id="SSF55826">
    <property type="entry name" value="YbaK/ProRS associated domain"/>
    <property type="match status" value="1"/>
</dbReference>
<dbReference type="InterPro" id="IPR040285">
    <property type="entry name" value="ProX/PRXD1"/>
</dbReference>
<comment type="caution">
    <text evidence="3">The sequence shown here is derived from an EMBL/GenBank/DDBJ whole genome shotgun (WGS) entry which is preliminary data.</text>
</comment>
<accession>A0A939EKQ3</accession>